<feature type="region of interest" description="Disordered" evidence="4">
    <location>
        <begin position="1207"/>
        <end position="1244"/>
    </location>
</feature>
<name>A0A5C3L0N5_COPMA</name>
<comment type="subcellular location">
    <subcellularLocation>
        <location evidence="1">Nucleus</location>
    </subcellularLocation>
</comment>
<dbReference type="GO" id="GO:0006397">
    <property type="term" value="P:mRNA processing"/>
    <property type="evidence" value="ECO:0007669"/>
    <property type="project" value="UniProtKB-KW"/>
</dbReference>
<evidence type="ECO:0000256" key="2">
    <source>
        <dbReference type="ARBA" id="ARBA00022664"/>
    </source>
</evidence>
<dbReference type="GO" id="GO:0005847">
    <property type="term" value="C:mRNA cleavage and polyadenylation specificity factor complex"/>
    <property type="evidence" value="ECO:0007669"/>
    <property type="project" value="TreeGrafter"/>
</dbReference>
<feature type="compositionally biased region" description="Polar residues" evidence="4">
    <location>
        <begin position="828"/>
        <end position="838"/>
    </location>
</feature>
<dbReference type="InterPro" id="IPR022075">
    <property type="entry name" value="Symplekin_C"/>
</dbReference>
<feature type="domain" description="Symplekin C-terminal" evidence="6">
    <location>
        <begin position="983"/>
        <end position="1178"/>
    </location>
</feature>
<protein>
    <recommendedName>
        <fullName evidence="9">Symplekin</fullName>
    </recommendedName>
</protein>
<evidence type="ECO:0000313" key="7">
    <source>
        <dbReference type="EMBL" id="TFK26178.1"/>
    </source>
</evidence>
<feature type="region of interest" description="Disordered" evidence="4">
    <location>
        <begin position="426"/>
        <end position="468"/>
    </location>
</feature>
<dbReference type="OrthoDB" id="331600at2759"/>
<dbReference type="InterPro" id="IPR021850">
    <property type="entry name" value="Symplekin/Pta1"/>
</dbReference>
<dbReference type="InterPro" id="IPR032460">
    <property type="entry name" value="Symplekin/Pta1_N"/>
</dbReference>
<evidence type="ECO:0000256" key="3">
    <source>
        <dbReference type="ARBA" id="ARBA00023242"/>
    </source>
</evidence>
<evidence type="ECO:0000313" key="8">
    <source>
        <dbReference type="Proteomes" id="UP000307440"/>
    </source>
</evidence>
<feature type="compositionally biased region" description="Pro residues" evidence="4">
    <location>
        <begin position="1219"/>
        <end position="1235"/>
    </location>
</feature>
<dbReference type="Pfam" id="PF12295">
    <property type="entry name" value="Symplekin_C"/>
    <property type="match status" value="1"/>
</dbReference>
<dbReference type="InterPro" id="IPR016024">
    <property type="entry name" value="ARM-type_fold"/>
</dbReference>
<feature type="compositionally biased region" description="Basic and acidic residues" evidence="4">
    <location>
        <begin position="801"/>
        <end position="827"/>
    </location>
</feature>
<keyword evidence="2" id="KW-0507">mRNA processing</keyword>
<evidence type="ECO:0000259" key="5">
    <source>
        <dbReference type="Pfam" id="PF11935"/>
    </source>
</evidence>
<evidence type="ECO:0000256" key="1">
    <source>
        <dbReference type="ARBA" id="ARBA00004123"/>
    </source>
</evidence>
<gene>
    <name evidence="7" type="ORF">FA15DRAFT_667677</name>
</gene>
<feature type="region of interest" description="Disordered" evidence="4">
    <location>
        <begin position="309"/>
        <end position="342"/>
    </location>
</feature>
<keyword evidence="3" id="KW-0539">Nucleus</keyword>
<dbReference type="SUPFAM" id="SSF48371">
    <property type="entry name" value="ARM repeat"/>
    <property type="match status" value="1"/>
</dbReference>
<evidence type="ECO:0000256" key="4">
    <source>
        <dbReference type="SAM" id="MobiDB-lite"/>
    </source>
</evidence>
<reference evidence="7 8" key="1">
    <citation type="journal article" date="2019" name="Nat. Ecol. Evol.">
        <title>Megaphylogeny resolves global patterns of mushroom evolution.</title>
        <authorList>
            <person name="Varga T."/>
            <person name="Krizsan K."/>
            <person name="Foldi C."/>
            <person name="Dima B."/>
            <person name="Sanchez-Garcia M."/>
            <person name="Sanchez-Ramirez S."/>
            <person name="Szollosi G.J."/>
            <person name="Szarkandi J.G."/>
            <person name="Papp V."/>
            <person name="Albert L."/>
            <person name="Andreopoulos W."/>
            <person name="Angelini C."/>
            <person name="Antonin V."/>
            <person name="Barry K.W."/>
            <person name="Bougher N.L."/>
            <person name="Buchanan P."/>
            <person name="Buyck B."/>
            <person name="Bense V."/>
            <person name="Catcheside P."/>
            <person name="Chovatia M."/>
            <person name="Cooper J."/>
            <person name="Damon W."/>
            <person name="Desjardin D."/>
            <person name="Finy P."/>
            <person name="Geml J."/>
            <person name="Haridas S."/>
            <person name="Hughes K."/>
            <person name="Justo A."/>
            <person name="Karasinski D."/>
            <person name="Kautmanova I."/>
            <person name="Kiss B."/>
            <person name="Kocsube S."/>
            <person name="Kotiranta H."/>
            <person name="LaButti K.M."/>
            <person name="Lechner B.E."/>
            <person name="Liimatainen K."/>
            <person name="Lipzen A."/>
            <person name="Lukacs Z."/>
            <person name="Mihaltcheva S."/>
            <person name="Morgado L.N."/>
            <person name="Niskanen T."/>
            <person name="Noordeloos M.E."/>
            <person name="Ohm R.A."/>
            <person name="Ortiz-Santana B."/>
            <person name="Ovrebo C."/>
            <person name="Racz N."/>
            <person name="Riley R."/>
            <person name="Savchenko A."/>
            <person name="Shiryaev A."/>
            <person name="Soop K."/>
            <person name="Spirin V."/>
            <person name="Szebenyi C."/>
            <person name="Tomsovsky M."/>
            <person name="Tulloss R.E."/>
            <person name="Uehling J."/>
            <person name="Grigoriev I.V."/>
            <person name="Vagvolgyi C."/>
            <person name="Papp T."/>
            <person name="Martin F.M."/>
            <person name="Miettinen O."/>
            <person name="Hibbett D.S."/>
            <person name="Nagy L.G."/>
        </authorList>
    </citation>
    <scope>NUCLEOTIDE SEQUENCE [LARGE SCALE GENOMIC DNA]</scope>
    <source>
        <strain evidence="7 8">CBS 121175</strain>
    </source>
</reference>
<feature type="domain" description="Symplekin/Pta1 N-terminal" evidence="5">
    <location>
        <begin position="105"/>
        <end position="319"/>
    </location>
</feature>
<evidence type="ECO:0008006" key="9">
    <source>
        <dbReference type="Google" id="ProtNLM"/>
    </source>
</evidence>
<dbReference type="EMBL" id="ML210177">
    <property type="protein sequence ID" value="TFK26178.1"/>
    <property type="molecule type" value="Genomic_DNA"/>
</dbReference>
<dbReference type="AlphaFoldDB" id="A0A5C3L0N5"/>
<feature type="region of interest" description="Disordered" evidence="4">
    <location>
        <begin position="792"/>
        <end position="847"/>
    </location>
</feature>
<dbReference type="Pfam" id="PF11935">
    <property type="entry name" value="SYMPK_PTA1_N"/>
    <property type="match status" value="1"/>
</dbReference>
<organism evidence="7 8">
    <name type="scientific">Coprinopsis marcescibilis</name>
    <name type="common">Agaric fungus</name>
    <name type="synonym">Psathyrella marcescibilis</name>
    <dbReference type="NCBI Taxonomy" id="230819"/>
    <lineage>
        <taxon>Eukaryota</taxon>
        <taxon>Fungi</taxon>
        <taxon>Dikarya</taxon>
        <taxon>Basidiomycota</taxon>
        <taxon>Agaricomycotina</taxon>
        <taxon>Agaricomycetes</taxon>
        <taxon>Agaricomycetidae</taxon>
        <taxon>Agaricales</taxon>
        <taxon>Agaricineae</taxon>
        <taxon>Psathyrellaceae</taxon>
        <taxon>Coprinopsis</taxon>
    </lineage>
</organism>
<dbReference type="Proteomes" id="UP000307440">
    <property type="component" value="Unassembled WGS sequence"/>
</dbReference>
<accession>A0A5C3L0N5</accession>
<proteinExistence type="predicted"/>
<dbReference type="Gene3D" id="1.25.10.10">
    <property type="entry name" value="Leucine-rich Repeat Variant"/>
    <property type="match status" value="1"/>
</dbReference>
<dbReference type="STRING" id="230819.A0A5C3L0N5"/>
<dbReference type="PANTHER" id="PTHR15245:SF20">
    <property type="entry name" value="SYMPLEKIN"/>
    <property type="match status" value="1"/>
</dbReference>
<dbReference type="PANTHER" id="PTHR15245">
    <property type="entry name" value="SYMPLEKIN-RELATED"/>
    <property type="match status" value="1"/>
</dbReference>
<evidence type="ECO:0000259" key="6">
    <source>
        <dbReference type="Pfam" id="PF12295"/>
    </source>
</evidence>
<dbReference type="InterPro" id="IPR011989">
    <property type="entry name" value="ARM-like"/>
</dbReference>
<keyword evidence="8" id="KW-1185">Reference proteome</keyword>
<sequence>MAGKPVDPLQTLQEALSVQSNSKEQAELLATLRESLEAHPAPIPILVDTLIRIAVNAGDSLLKRWILDLLQFAICRSSLSLEQRTQMSLKSLDTLSQLLDDPVTPIVKTVIQSMASVYPLVFRHLCLNRNNPALWNTLSACKTRIIEFLWNPAINIGIRVSAMKFAQRAVVVQTRGNSDPRLRNENDPNIANVPSDHPFLPVAKLEAEGQKLLEAFVTMLYSSQDVDLLSALLNSWPTLLKMRPLMVPYLITALKSWTPAALAGLSASSIRSVEKGVRILLVNISRQPGNSQYIPQINEAVQQQAIRMERAASEEKKRKAAAASNNGDSRKRPPSAPSEQPTDAKRIKLEADNVLQNPATSVLASFDFTSLPSSLITELIVANLEAFSETMLTTLVQAYRQTLPGYAAPVSMPPPAPAAALSVPPPAHVAPATKSTAVPLNAPTGPRKTRRSPAPETPPPVAPQALPVEVKEEPVDPLQMVNDDDEIEFEPEKLNNELSGQAPAQEEEQEAKPSTVAELATINMQLTDFKLPPPPDVEEGERTKIISKSLSRIWDGADELKSFGEVIPVDSSQAGGNSATELWMLLIIRMITRVAKPPEDPPESDAEMKVDEVTSFHGRQDQLRQTLCDYIMTDFPSRVRLATTWMNEEWYNDRTRVAKDANWRPNYETWLNQIVASYQTVLDGKDRTFARFLLDLPAVPADVLDLLRDLCVDGTSPDRMQVGYTTLRGLVTQRPSLRIEALNVLLELTTHPERRTRAAAINTVKTWVPNAQPMYNLIREFALQMLRKLQHGPQKTGFEPGTEKEPAVNGGEDKPVENGEQEDRRPVSDQQAQPNDSPMEQDGEPAAEEVTMEDGMLENIPEDLVQTPYLPERVDLPANKQQVLQHLELLFALSVKAPELLEEIFNAFGQMDVSVQEAIQDLITALIRSLGSSHGKLLTLLRTCPAGAESLALRVLTIFTESGRPSPQLVSLVKALINERDLDARFLIPIIAEMDKSDIVKYLPRIVSILNGQPEPKNLVRQVFSSVVTTPPQSFGSVTSNMPRAKQSELLTPAELMVLLHESEKEIGRKSAIEAIGICFSMTDVFRSEVLAVVMQQIMDEPVLPVLFLRTVIQAVSTYKTLIGFVSTTLLSRLITKKIWTNPPLWEGFIHCAKLIAPASFGALLQLPKDQLRELVNKQPSLKSGLRDYVTKKAPNKARVAGFLDIFGEPPTEARPSPSAIPQPDSTPPVGPPEQPISTYSGEP</sequence>